<evidence type="ECO:0000256" key="1">
    <source>
        <dbReference type="ARBA" id="ARBA00004072"/>
    </source>
</evidence>
<dbReference type="PANTHER" id="PTHR12903">
    <property type="entry name" value="MITOCHONDRIAL RIBOSOMAL PROTEIN L24"/>
    <property type="match status" value="1"/>
</dbReference>
<dbReference type="GO" id="GO:0019843">
    <property type="term" value="F:rRNA binding"/>
    <property type="evidence" value="ECO:0007669"/>
    <property type="project" value="UniProtKB-KW"/>
</dbReference>
<evidence type="ECO:0000256" key="5">
    <source>
        <dbReference type="ARBA" id="ARBA00022528"/>
    </source>
</evidence>
<dbReference type="GO" id="GO:0003735">
    <property type="term" value="F:structural constituent of ribosome"/>
    <property type="evidence" value="ECO:0007669"/>
    <property type="project" value="InterPro"/>
</dbReference>
<protein>
    <recommendedName>
        <fullName evidence="11">Large ribosomal subunit protein uL24c</fullName>
    </recommendedName>
    <alternativeName>
        <fullName evidence="12">50S ribosomal protein L24, chloroplastic</fullName>
    </alternativeName>
</protein>
<dbReference type="GO" id="GO:0006412">
    <property type="term" value="P:translation"/>
    <property type="evidence" value="ECO:0000318"/>
    <property type="project" value="GO_Central"/>
</dbReference>
<keyword evidence="6" id="KW-0934">Plastid</keyword>
<dbReference type="InterPro" id="IPR041988">
    <property type="entry name" value="Ribosomal_uL24_KOW"/>
</dbReference>
<reference evidence="15" key="2">
    <citation type="submission" date="2015-06" db="UniProtKB">
        <authorList>
            <consortium name="EnsemblProtists"/>
        </authorList>
    </citation>
    <scope>IDENTIFICATION</scope>
    <source>
        <strain evidence="15">Pr102</strain>
    </source>
</reference>
<dbReference type="eggNOG" id="KOG1708">
    <property type="taxonomic scope" value="Eukaryota"/>
</dbReference>
<dbReference type="InterPro" id="IPR008991">
    <property type="entry name" value="Translation_prot_SH3-like_sf"/>
</dbReference>
<comment type="function">
    <text evidence="1">One of two assembly initiator proteins, it binds directly to the 5'-end of the 23S rRNA, where it nucleates assembly of the 50S subunit.</text>
</comment>
<accession>H3GGU5</accession>
<evidence type="ECO:0000256" key="7">
    <source>
        <dbReference type="ARBA" id="ARBA00022730"/>
    </source>
</evidence>
<dbReference type="InterPro" id="IPR057264">
    <property type="entry name" value="Ribosomal_uL24_C"/>
</dbReference>
<dbReference type="Pfam" id="PF00650">
    <property type="entry name" value="CRAL_TRIO"/>
    <property type="match status" value="1"/>
</dbReference>
<dbReference type="Pfam" id="PF17136">
    <property type="entry name" value="ribosomal_L24"/>
    <property type="match status" value="1"/>
</dbReference>
<dbReference type="NCBIfam" id="TIGR01079">
    <property type="entry name" value="rplX_bact"/>
    <property type="match status" value="1"/>
</dbReference>
<evidence type="ECO:0000256" key="3">
    <source>
        <dbReference type="ARBA" id="ARBA00010618"/>
    </source>
</evidence>
<evidence type="ECO:0000256" key="6">
    <source>
        <dbReference type="ARBA" id="ARBA00022640"/>
    </source>
</evidence>
<dbReference type="GO" id="GO:0005840">
    <property type="term" value="C:ribosome"/>
    <property type="evidence" value="ECO:0007669"/>
    <property type="project" value="UniProtKB-KW"/>
</dbReference>
<dbReference type="HAMAP" id="MF_01326_B">
    <property type="entry name" value="Ribosomal_uL24_B"/>
    <property type="match status" value="1"/>
</dbReference>
<sequence length="513" mass="57999">MATRIPIAFRRGPRTKKKALDLVKTWHIFRGDKVEIIAGPHKGTQGEVVSVVRELNRVIVENVNMSHRYVKSTPAAAGRSYLSPSPIHYSNVNLVDPSIGKPTRVAMRFTDEGEKVRVSKKTGTIIPKPAVLKERHNPRRTETGPFDTTPEDALERTVEDWEITRLTLKLRWGFAAQPHERFLADRKHSPSRHQALKTMSLHVNEEAQPLAAEDQPFYDAVKAELGDHCTDDFAIRVARAYRGVKKNREQFTLSEAKKIQEARAAHDVDSILNRDLPMSKMYNEFWPTYTYGEDKEGHLVTVDRISDINPDGLFKTFANVNDIIPHRWQYMERIQWEKAAISKRLGRRVYKHVCIVDLKGLSLKLLSPTVLSHLKPIFDVGQLYYPETLHCLYIVNAPFIFYSAWKVISSIIQPETREKIQVFMQEQNIEFVACAVPLVQKDKKAFLEVAQNHGIPLSSLPSYMGGSHPGKPMNNTFTASEPGTPFPGFVSTTATEKTAPAEAVAGLQVCAEN</sequence>
<proteinExistence type="inferred from homology"/>
<evidence type="ECO:0000256" key="9">
    <source>
        <dbReference type="ARBA" id="ARBA00022980"/>
    </source>
</evidence>
<dbReference type="SMART" id="SM00516">
    <property type="entry name" value="SEC14"/>
    <property type="match status" value="1"/>
</dbReference>
<keyword evidence="10 13" id="KW-0687">Ribonucleoprotein</keyword>
<evidence type="ECO:0000313" key="16">
    <source>
        <dbReference type="Proteomes" id="UP000005238"/>
    </source>
</evidence>
<dbReference type="Gene3D" id="2.30.30.30">
    <property type="match status" value="1"/>
</dbReference>
<dbReference type="PROSITE" id="PS50191">
    <property type="entry name" value="CRAL_TRIO"/>
    <property type="match status" value="1"/>
</dbReference>
<dbReference type="GO" id="GO:0005739">
    <property type="term" value="C:mitochondrion"/>
    <property type="evidence" value="ECO:0000318"/>
    <property type="project" value="GO_Central"/>
</dbReference>
<dbReference type="InterPro" id="IPR005824">
    <property type="entry name" value="KOW"/>
</dbReference>
<dbReference type="FunFam" id="2.30.30.30:FF:000042">
    <property type="entry name" value="50S ribosomal protein L24"/>
    <property type="match status" value="1"/>
</dbReference>
<evidence type="ECO:0000256" key="12">
    <source>
        <dbReference type="ARBA" id="ARBA00035361"/>
    </source>
</evidence>
<keyword evidence="7" id="KW-0699">rRNA-binding</keyword>
<dbReference type="EnsemblProtists" id="Phyra75081">
    <property type="protein sequence ID" value="Phyra75081"/>
    <property type="gene ID" value="Phyra75081"/>
</dbReference>
<dbReference type="eggNOG" id="KOG1471">
    <property type="taxonomic scope" value="Eukaryota"/>
</dbReference>
<evidence type="ECO:0000313" key="15">
    <source>
        <dbReference type="EnsemblProtists" id="Phyra75081"/>
    </source>
</evidence>
<evidence type="ECO:0000256" key="11">
    <source>
        <dbReference type="ARBA" id="ARBA00035282"/>
    </source>
</evidence>
<dbReference type="VEuPathDB" id="FungiDB:KRP23_621"/>
<evidence type="ECO:0000256" key="13">
    <source>
        <dbReference type="RuleBase" id="RU003477"/>
    </source>
</evidence>
<dbReference type="Gene3D" id="3.40.525.10">
    <property type="entry name" value="CRAL-TRIO lipid binding domain"/>
    <property type="match status" value="1"/>
</dbReference>
<dbReference type="CDD" id="cd06089">
    <property type="entry name" value="KOW_RPL26"/>
    <property type="match status" value="1"/>
</dbReference>
<dbReference type="PROSITE" id="PS01108">
    <property type="entry name" value="RIBOSOMAL_L24"/>
    <property type="match status" value="1"/>
</dbReference>
<comment type="subunit">
    <text evidence="4">Part of the 50S ribosomal subunit.</text>
</comment>
<dbReference type="VEuPathDB" id="FungiDB:KRP22_6476"/>
<dbReference type="SUPFAM" id="SSF50104">
    <property type="entry name" value="Translation proteins SH3-like domain"/>
    <property type="match status" value="1"/>
</dbReference>
<dbReference type="InterPro" id="IPR001251">
    <property type="entry name" value="CRAL-TRIO_dom"/>
</dbReference>
<dbReference type="EMBL" id="DS566008">
    <property type="status" value="NOT_ANNOTATED_CDS"/>
    <property type="molecule type" value="Genomic_DNA"/>
</dbReference>
<dbReference type="InterPro" id="IPR014722">
    <property type="entry name" value="Rib_uL2_dom2"/>
</dbReference>
<dbReference type="Pfam" id="PF00467">
    <property type="entry name" value="KOW"/>
    <property type="match status" value="1"/>
</dbReference>
<dbReference type="HOGENOM" id="CLU_592496_0_0_1"/>
<dbReference type="GO" id="GO:0009507">
    <property type="term" value="C:chloroplast"/>
    <property type="evidence" value="ECO:0007669"/>
    <property type="project" value="UniProtKB-SubCell"/>
</dbReference>
<keyword evidence="8" id="KW-0694">RNA-binding</keyword>
<comment type="subcellular location">
    <subcellularLocation>
        <location evidence="2">Plastid</location>
        <location evidence="2">Chloroplast</location>
    </subcellularLocation>
</comment>
<keyword evidence="16" id="KW-1185">Reference proteome</keyword>
<dbReference type="STRING" id="164328.H3GGU5"/>
<dbReference type="CDD" id="cd00170">
    <property type="entry name" value="SEC14"/>
    <property type="match status" value="1"/>
</dbReference>
<dbReference type="SMART" id="SM00739">
    <property type="entry name" value="KOW"/>
    <property type="match status" value="1"/>
</dbReference>
<dbReference type="InParanoid" id="H3GGU5"/>
<keyword evidence="9 13" id="KW-0689">Ribosomal protein</keyword>
<dbReference type="InterPro" id="IPR005825">
    <property type="entry name" value="Ribosomal_uL24_CS"/>
</dbReference>
<comment type="similarity">
    <text evidence="3 13">Belongs to the universal ribosomal protein uL24 family.</text>
</comment>
<evidence type="ECO:0000259" key="14">
    <source>
        <dbReference type="PROSITE" id="PS50191"/>
    </source>
</evidence>
<evidence type="ECO:0000256" key="2">
    <source>
        <dbReference type="ARBA" id="ARBA00004229"/>
    </source>
</evidence>
<dbReference type="AlphaFoldDB" id="H3GGU5"/>
<reference evidence="16" key="1">
    <citation type="journal article" date="2006" name="Science">
        <title>Phytophthora genome sequences uncover evolutionary origins and mechanisms of pathogenesis.</title>
        <authorList>
            <person name="Tyler B.M."/>
            <person name="Tripathy S."/>
            <person name="Zhang X."/>
            <person name="Dehal P."/>
            <person name="Jiang R.H."/>
            <person name="Aerts A."/>
            <person name="Arredondo F.D."/>
            <person name="Baxter L."/>
            <person name="Bensasson D."/>
            <person name="Beynon J.L."/>
            <person name="Chapman J."/>
            <person name="Damasceno C.M."/>
            <person name="Dorrance A.E."/>
            <person name="Dou D."/>
            <person name="Dickerman A.W."/>
            <person name="Dubchak I.L."/>
            <person name="Garbelotto M."/>
            <person name="Gijzen M."/>
            <person name="Gordon S.G."/>
            <person name="Govers F."/>
            <person name="Grunwald N.J."/>
            <person name="Huang W."/>
            <person name="Ivors K.L."/>
            <person name="Jones R.W."/>
            <person name="Kamoun S."/>
            <person name="Krampis K."/>
            <person name="Lamour K.H."/>
            <person name="Lee M.K."/>
            <person name="McDonald W.H."/>
            <person name="Medina M."/>
            <person name="Meijer H.J."/>
            <person name="Nordberg E.K."/>
            <person name="Maclean D.J."/>
            <person name="Ospina-Giraldo M.D."/>
            <person name="Morris P.F."/>
            <person name="Phuntumart V."/>
            <person name="Putnam N.H."/>
            <person name="Rash S."/>
            <person name="Rose J.K."/>
            <person name="Sakihama Y."/>
            <person name="Salamov A.A."/>
            <person name="Savidor A."/>
            <person name="Scheuring C.F."/>
            <person name="Smith B.M."/>
            <person name="Sobral B.W."/>
            <person name="Terry A."/>
            <person name="Torto-Alalibo T.A."/>
            <person name="Win J."/>
            <person name="Xu Z."/>
            <person name="Zhang H."/>
            <person name="Grigoriev I.V."/>
            <person name="Rokhsar D.S."/>
            <person name="Boore J.L."/>
        </authorList>
    </citation>
    <scope>NUCLEOTIDE SEQUENCE [LARGE SCALE GENOMIC DNA]</scope>
    <source>
        <strain evidence="16">Pr102</strain>
    </source>
</reference>
<evidence type="ECO:0000256" key="8">
    <source>
        <dbReference type="ARBA" id="ARBA00022884"/>
    </source>
</evidence>
<evidence type="ECO:0000256" key="10">
    <source>
        <dbReference type="ARBA" id="ARBA00023274"/>
    </source>
</evidence>
<dbReference type="GO" id="GO:1990904">
    <property type="term" value="C:ribonucleoprotein complex"/>
    <property type="evidence" value="ECO:0007669"/>
    <property type="project" value="UniProtKB-KW"/>
</dbReference>
<keyword evidence="5" id="KW-0150">Chloroplast</keyword>
<dbReference type="Proteomes" id="UP000005238">
    <property type="component" value="Unassembled WGS sequence"/>
</dbReference>
<dbReference type="InterPro" id="IPR003256">
    <property type="entry name" value="Ribosomal_uL24"/>
</dbReference>
<dbReference type="SUPFAM" id="SSF52087">
    <property type="entry name" value="CRAL/TRIO domain"/>
    <property type="match status" value="1"/>
</dbReference>
<evidence type="ECO:0000256" key="4">
    <source>
        <dbReference type="ARBA" id="ARBA00011838"/>
    </source>
</evidence>
<feature type="domain" description="CRAL-TRIO" evidence="14">
    <location>
        <begin position="278"/>
        <end position="472"/>
    </location>
</feature>
<dbReference type="OMA" id="NIMSLHE"/>
<dbReference type="InterPro" id="IPR036865">
    <property type="entry name" value="CRAL-TRIO_dom_sf"/>
</dbReference>
<organism evidence="15 16">
    <name type="scientific">Phytophthora ramorum</name>
    <name type="common">Sudden oak death agent</name>
    <dbReference type="NCBI Taxonomy" id="164328"/>
    <lineage>
        <taxon>Eukaryota</taxon>
        <taxon>Sar</taxon>
        <taxon>Stramenopiles</taxon>
        <taxon>Oomycota</taxon>
        <taxon>Peronosporomycetes</taxon>
        <taxon>Peronosporales</taxon>
        <taxon>Peronosporaceae</taxon>
        <taxon>Phytophthora</taxon>
    </lineage>
</organism>
<name>H3GGU5_PHYRM</name>